<gene>
    <name evidence="1" type="ORF">H4R21_003567</name>
</gene>
<name>A0ACC1L159_9FUNG</name>
<accession>A0ACC1L159</accession>
<sequence length="387" mass="42264">MDWVGGGSAEPATPPAPPRAQALSVRNATADSLPSRSPDAHQRMLQRAHSVQPATNYHFSPRRKRVSVDSPVSPRRMRRRLFFADDSDSQAAPEGRERWRRAAGGTALALIREAVEAGDAHVDLSDLNLDAVPDELAELKDLVVLTPSHKLVTDLQLTLGTNSLRHFPLAVCELTNLTTLIMSHNRIAHLPPEIGNLANLRELSVAHNRLRSLPLEITRLTRLHTLTVFPNPFAAPPPPEEESAMWRRLAPQGPLRPFSLELHNSGLPRLADLAARCLPRAQLVALKHRLVHCVDAGPQSLALGRIVGHAVEPAAGSGVVAALAAQHLVLPVGHLCASCDRWFLTPAAVLTVWARLSLLPRPAPFVARFCRRDCLHSARTAKLIVEQ</sequence>
<comment type="caution">
    <text evidence="1">The sequence shown here is derived from an EMBL/GenBank/DDBJ whole genome shotgun (WGS) entry which is preliminary data.</text>
</comment>
<protein>
    <submittedName>
        <fullName evidence="1">Uncharacterized protein</fullName>
    </submittedName>
</protein>
<dbReference type="EMBL" id="JANBUN010001157">
    <property type="protein sequence ID" value="KAJ2799377.1"/>
    <property type="molecule type" value="Genomic_DNA"/>
</dbReference>
<dbReference type="Proteomes" id="UP001140087">
    <property type="component" value="Unassembled WGS sequence"/>
</dbReference>
<proteinExistence type="predicted"/>
<evidence type="ECO:0000313" key="2">
    <source>
        <dbReference type="Proteomes" id="UP001140087"/>
    </source>
</evidence>
<evidence type="ECO:0000313" key="1">
    <source>
        <dbReference type="EMBL" id="KAJ2799377.1"/>
    </source>
</evidence>
<organism evidence="1 2">
    <name type="scientific">Coemansia helicoidea</name>
    <dbReference type="NCBI Taxonomy" id="1286919"/>
    <lineage>
        <taxon>Eukaryota</taxon>
        <taxon>Fungi</taxon>
        <taxon>Fungi incertae sedis</taxon>
        <taxon>Zoopagomycota</taxon>
        <taxon>Kickxellomycotina</taxon>
        <taxon>Kickxellomycetes</taxon>
        <taxon>Kickxellales</taxon>
        <taxon>Kickxellaceae</taxon>
        <taxon>Coemansia</taxon>
    </lineage>
</organism>
<reference evidence="1" key="1">
    <citation type="submission" date="2022-07" db="EMBL/GenBank/DDBJ databases">
        <title>Phylogenomic reconstructions and comparative analyses of Kickxellomycotina fungi.</title>
        <authorList>
            <person name="Reynolds N.K."/>
            <person name="Stajich J.E."/>
            <person name="Barry K."/>
            <person name="Grigoriev I.V."/>
            <person name="Crous P."/>
            <person name="Smith M.E."/>
        </authorList>
    </citation>
    <scope>NUCLEOTIDE SEQUENCE</scope>
    <source>
        <strain evidence="1">BCRC 34780</strain>
    </source>
</reference>
<keyword evidence="2" id="KW-1185">Reference proteome</keyword>